<dbReference type="Proteomes" id="UP001151760">
    <property type="component" value="Unassembled WGS sequence"/>
</dbReference>
<name>A0ABQ5BKV1_9ASTR</name>
<accession>A0ABQ5BKV1</accession>
<keyword evidence="2" id="KW-0695">RNA-directed DNA polymerase</keyword>
<keyword evidence="2" id="KW-0548">Nucleotidyltransferase</keyword>
<evidence type="ECO:0000259" key="1">
    <source>
        <dbReference type="Pfam" id="PF13966"/>
    </source>
</evidence>
<proteinExistence type="predicted"/>
<sequence>MFCRSINEDEKQQILNILPFKVGKLPVRYLGVPLMDKKISIKDCKSLVEKLSKSLMTGKTKVYLMLGEMVVDHVRFKSGNGKKISAWYDRWNENHALAKSIRKREVHLAGFNDQSKLCDVIDANRWKWSAEWFENHSFLKDVPVPTLTDELDCLIWVTNQGKMVNFKTSQVWKDVKRMGVKVYWEKLVWFSQCISRHAFILWLAIKEKLITQDKLIKWYPQKTVSCQLCKKEPYSHGHLFFQCHYAADIWMRVKNRARIRSNASNWKEIIKDMNDYKNHNHIWNILGKLCLAATVYFVWQEKNCRLFNNEIRDKNV</sequence>
<dbReference type="Pfam" id="PF13966">
    <property type="entry name" value="zf-RVT"/>
    <property type="match status" value="1"/>
</dbReference>
<dbReference type="PANTHER" id="PTHR33116:SF76">
    <property type="entry name" value="DUF4283 DOMAIN-CONTAINING PROTEIN"/>
    <property type="match status" value="1"/>
</dbReference>
<dbReference type="GO" id="GO:0003964">
    <property type="term" value="F:RNA-directed DNA polymerase activity"/>
    <property type="evidence" value="ECO:0007669"/>
    <property type="project" value="UniProtKB-KW"/>
</dbReference>
<keyword evidence="3" id="KW-1185">Reference proteome</keyword>
<reference evidence="2" key="2">
    <citation type="submission" date="2022-01" db="EMBL/GenBank/DDBJ databases">
        <authorList>
            <person name="Yamashiro T."/>
            <person name="Shiraishi A."/>
            <person name="Satake H."/>
            <person name="Nakayama K."/>
        </authorList>
    </citation>
    <scope>NUCLEOTIDE SEQUENCE</scope>
</reference>
<feature type="domain" description="Reverse transcriptase zinc-binding" evidence="1">
    <location>
        <begin position="166"/>
        <end position="250"/>
    </location>
</feature>
<dbReference type="PANTHER" id="PTHR33116">
    <property type="entry name" value="REVERSE TRANSCRIPTASE ZINC-BINDING DOMAIN-CONTAINING PROTEIN-RELATED-RELATED"/>
    <property type="match status" value="1"/>
</dbReference>
<evidence type="ECO:0000313" key="2">
    <source>
        <dbReference type="EMBL" id="GJT14854.1"/>
    </source>
</evidence>
<comment type="caution">
    <text evidence="2">The sequence shown here is derived from an EMBL/GenBank/DDBJ whole genome shotgun (WGS) entry which is preliminary data.</text>
</comment>
<organism evidence="2 3">
    <name type="scientific">Tanacetum coccineum</name>
    <dbReference type="NCBI Taxonomy" id="301880"/>
    <lineage>
        <taxon>Eukaryota</taxon>
        <taxon>Viridiplantae</taxon>
        <taxon>Streptophyta</taxon>
        <taxon>Embryophyta</taxon>
        <taxon>Tracheophyta</taxon>
        <taxon>Spermatophyta</taxon>
        <taxon>Magnoliopsida</taxon>
        <taxon>eudicotyledons</taxon>
        <taxon>Gunneridae</taxon>
        <taxon>Pentapetalae</taxon>
        <taxon>asterids</taxon>
        <taxon>campanulids</taxon>
        <taxon>Asterales</taxon>
        <taxon>Asteraceae</taxon>
        <taxon>Asteroideae</taxon>
        <taxon>Anthemideae</taxon>
        <taxon>Anthemidinae</taxon>
        <taxon>Tanacetum</taxon>
    </lineage>
</organism>
<dbReference type="InterPro" id="IPR026960">
    <property type="entry name" value="RVT-Znf"/>
</dbReference>
<gene>
    <name evidence="2" type="ORF">Tco_0873560</name>
</gene>
<evidence type="ECO:0000313" key="3">
    <source>
        <dbReference type="Proteomes" id="UP001151760"/>
    </source>
</evidence>
<keyword evidence="2" id="KW-0808">Transferase</keyword>
<protein>
    <submittedName>
        <fullName evidence="2">RNA-directed DNA polymerase, eukaryota, reverse transcriptase zinc-binding domain protein</fullName>
    </submittedName>
</protein>
<dbReference type="EMBL" id="BQNB010013349">
    <property type="protein sequence ID" value="GJT14854.1"/>
    <property type="molecule type" value="Genomic_DNA"/>
</dbReference>
<reference evidence="2" key="1">
    <citation type="journal article" date="2022" name="Int. J. Mol. Sci.">
        <title>Draft Genome of Tanacetum Coccineum: Genomic Comparison of Closely Related Tanacetum-Family Plants.</title>
        <authorList>
            <person name="Yamashiro T."/>
            <person name="Shiraishi A."/>
            <person name="Nakayama K."/>
            <person name="Satake H."/>
        </authorList>
    </citation>
    <scope>NUCLEOTIDE SEQUENCE</scope>
</reference>